<comment type="caution">
    <text evidence="2">The sequence shown here is derived from an EMBL/GenBank/DDBJ whole genome shotgun (WGS) entry which is preliminary data.</text>
</comment>
<sequence length="187" mass="19212">MSVSSRSLAAITTSPLVATASYLGLAVLLLFLVVSSLSDLVGRRGDVAASAAMLEQLEGRSKANRAPGEPGMPAGSAYLEGATVTVAGASLLQRVSGAVLKVGGNVLSTQLDVPNVPAKAGFISMVASCEIEQAQLQEMLYDLEAGMPFLFIDQLVVQPVGEETAKGADPGKLRVLLGVSGQWRGAK</sequence>
<reference evidence="2" key="1">
    <citation type="submission" date="2019-02" db="EMBL/GenBank/DDBJ databases">
        <authorList>
            <person name="Pothier F.J."/>
        </authorList>
    </citation>
    <scope>NUCLEOTIDE SEQUENCE</scope>
    <source>
        <strain evidence="2">CI-1B</strain>
    </source>
</reference>
<accession>A0A508TUL7</accession>
<keyword evidence="1" id="KW-0812">Transmembrane</keyword>
<keyword evidence="3" id="KW-1185">Reference proteome</keyword>
<dbReference type="NCBIfam" id="NF040576">
    <property type="entry name" value="T2SS_GspM_XpsM"/>
    <property type="match status" value="1"/>
</dbReference>
<keyword evidence="1" id="KW-1133">Transmembrane helix</keyword>
<evidence type="ECO:0008006" key="4">
    <source>
        <dbReference type="Google" id="ProtNLM"/>
    </source>
</evidence>
<feature type="transmembrane region" description="Helical" evidence="1">
    <location>
        <begin position="12"/>
        <end position="34"/>
    </location>
</feature>
<keyword evidence="1" id="KW-0472">Membrane</keyword>
<gene>
    <name evidence="2" type="ORF">CI1B_72150</name>
</gene>
<protein>
    <recommendedName>
        <fullName evidence="4">General secretion pathway protein M</fullName>
    </recommendedName>
</protein>
<dbReference type="AlphaFoldDB" id="A0A508TUL7"/>
<dbReference type="EMBL" id="CAADFC020000029">
    <property type="protein sequence ID" value="VIO78031.1"/>
    <property type="molecule type" value="Genomic_DNA"/>
</dbReference>
<name>A0A508TUL7_9BRAD</name>
<proteinExistence type="predicted"/>
<evidence type="ECO:0000256" key="1">
    <source>
        <dbReference type="SAM" id="Phobius"/>
    </source>
</evidence>
<dbReference type="Proteomes" id="UP000328092">
    <property type="component" value="Unassembled WGS sequence"/>
</dbReference>
<dbReference type="Pfam" id="PF10741">
    <property type="entry name" value="T2SSM_b"/>
    <property type="match status" value="1"/>
</dbReference>
<evidence type="ECO:0000313" key="3">
    <source>
        <dbReference type="Proteomes" id="UP000328092"/>
    </source>
</evidence>
<dbReference type="InterPro" id="IPR034756">
    <property type="entry name" value="T2SSM_b"/>
</dbReference>
<evidence type="ECO:0000313" key="2">
    <source>
        <dbReference type="EMBL" id="VIO78031.1"/>
    </source>
</evidence>
<dbReference type="RefSeq" id="WP_172628329.1">
    <property type="nucleotide sequence ID" value="NZ_CAADFC020000029.1"/>
</dbReference>
<organism evidence="2 3">
    <name type="scientific">Bradyrhizobium ivorense</name>
    <dbReference type="NCBI Taxonomy" id="2511166"/>
    <lineage>
        <taxon>Bacteria</taxon>
        <taxon>Pseudomonadati</taxon>
        <taxon>Pseudomonadota</taxon>
        <taxon>Alphaproteobacteria</taxon>
        <taxon>Hyphomicrobiales</taxon>
        <taxon>Nitrobacteraceae</taxon>
        <taxon>Bradyrhizobium</taxon>
    </lineage>
</organism>